<dbReference type="Proteomes" id="UP001273505">
    <property type="component" value="Unassembled WGS sequence"/>
</dbReference>
<dbReference type="EMBL" id="JAXAFO010000062">
    <property type="protein sequence ID" value="MDX6851462.1"/>
    <property type="molecule type" value="Genomic_DNA"/>
</dbReference>
<keyword evidence="2" id="KW-1185">Reference proteome</keyword>
<evidence type="ECO:0000313" key="2">
    <source>
        <dbReference type="Proteomes" id="UP001273505"/>
    </source>
</evidence>
<dbReference type="RefSeq" id="WP_302723067.1">
    <property type="nucleotide sequence ID" value="NZ_JAULRU010000577.1"/>
</dbReference>
<name>A0ABU4S4N1_9GAMM</name>
<proteinExistence type="predicted"/>
<reference evidence="1 2" key="1">
    <citation type="submission" date="2023-11" db="EMBL/GenBank/DDBJ databases">
        <title>Gilvimarinus fulvus sp. nov., isolated from the surface of Kelp.</title>
        <authorList>
            <person name="Sun Y.Y."/>
            <person name="Gong Y."/>
            <person name="Du Z.J."/>
        </authorList>
    </citation>
    <scope>NUCLEOTIDE SEQUENCE [LARGE SCALE GENOMIC DNA]</scope>
    <source>
        <strain evidence="1 2">SDUM040013</strain>
    </source>
</reference>
<organism evidence="1 2">
    <name type="scientific">Gilvimarinus gilvus</name>
    <dbReference type="NCBI Taxonomy" id="3058038"/>
    <lineage>
        <taxon>Bacteria</taxon>
        <taxon>Pseudomonadati</taxon>
        <taxon>Pseudomonadota</taxon>
        <taxon>Gammaproteobacteria</taxon>
        <taxon>Cellvibrionales</taxon>
        <taxon>Cellvibrionaceae</taxon>
        <taxon>Gilvimarinus</taxon>
    </lineage>
</organism>
<accession>A0ABU4S4N1</accession>
<comment type="caution">
    <text evidence="1">The sequence shown here is derived from an EMBL/GenBank/DDBJ whole genome shotgun (WGS) entry which is preliminary data.</text>
</comment>
<sequence length="162" mass="18538">MDKSNLALCHRSEEIFPKKIFGPDDWAIKYTEDDARTGVIDYVIEQKNSRLASSSASLKKKGRILCFYPDLSLNDAMVAVECSLQMNPNDRMPFNERNFYIDENDTPPWDAWFHYGENNGDFALYSWVCSEMVEIIDNAIAVDAYSCLVWASELEASLNIEV</sequence>
<evidence type="ECO:0000313" key="1">
    <source>
        <dbReference type="EMBL" id="MDX6851462.1"/>
    </source>
</evidence>
<gene>
    <name evidence="1" type="ORF">SCD92_18985</name>
</gene>
<protein>
    <submittedName>
        <fullName evidence="1">Uncharacterized protein</fullName>
    </submittedName>
</protein>